<proteinExistence type="predicted"/>
<feature type="transmembrane region" description="Helical" evidence="1">
    <location>
        <begin position="68"/>
        <end position="85"/>
    </location>
</feature>
<name>A0A4Q9ML77_9APHY</name>
<dbReference type="Proteomes" id="UP000292957">
    <property type="component" value="Unassembled WGS sequence"/>
</dbReference>
<evidence type="ECO:0000313" key="2">
    <source>
        <dbReference type="EMBL" id="TBU27767.1"/>
    </source>
</evidence>
<keyword evidence="1" id="KW-0472">Membrane</keyword>
<reference evidence="2" key="1">
    <citation type="submission" date="2019-01" db="EMBL/GenBank/DDBJ databases">
        <title>Draft genome sequences of three monokaryotic isolates of the white-rot basidiomycete fungus Dichomitus squalens.</title>
        <authorList>
            <consortium name="DOE Joint Genome Institute"/>
            <person name="Lopez S.C."/>
            <person name="Andreopoulos B."/>
            <person name="Pangilinan J."/>
            <person name="Lipzen A."/>
            <person name="Riley R."/>
            <person name="Ahrendt S."/>
            <person name="Ng V."/>
            <person name="Barry K."/>
            <person name="Daum C."/>
            <person name="Grigoriev I.V."/>
            <person name="Hilden K.S."/>
            <person name="Makela M.R."/>
            <person name="de Vries R.P."/>
        </authorList>
    </citation>
    <scope>NUCLEOTIDE SEQUENCE [LARGE SCALE GENOMIC DNA]</scope>
    <source>
        <strain evidence="2">OM18370.1</strain>
    </source>
</reference>
<gene>
    <name evidence="2" type="ORF">BD311DRAFT_759642</name>
</gene>
<keyword evidence="1" id="KW-0812">Transmembrane</keyword>
<evidence type="ECO:0000256" key="1">
    <source>
        <dbReference type="SAM" id="Phobius"/>
    </source>
</evidence>
<dbReference type="EMBL" id="ML143428">
    <property type="protein sequence ID" value="TBU27767.1"/>
    <property type="molecule type" value="Genomic_DNA"/>
</dbReference>
<sequence>MCGHFMLDVAARRASRCCVSVVRDHIYYAHILVATMSDNLPFLFDLLCLLVVVSAVTMRSLLHSLPRIWFLTFPFPICYLCMLILRLRHDHLTTTHDHDL</sequence>
<keyword evidence="1" id="KW-1133">Transmembrane helix</keyword>
<feature type="transmembrane region" description="Helical" evidence="1">
    <location>
        <begin position="42"/>
        <end position="62"/>
    </location>
</feature>
<organism evidence="2">
    <name type="scientific">Dichomitus squalens</name>
    <dbReference type="NCBI Taxonomy" id="114155"/>
    <lineage>
        <taxon>Eukaryota</taxon>
        <taxon>Fungi</taxon>
        <taxon>Dikarya</taxon>
        <taxon>Basidiomycota</taxon>
        <taxon>Agaricomycotina</taxon>
        <taxon>Agaricomycetes</taxon>
        <taxon>Polyporales</taxon>
        <taxon>Polyporaceae</taxon>
        <taxon>Dichomitus</taxon>
    </lineage>
</organism>
<protein>
    <submittedName>
        <fullName evidence="2">Uncharacterized protein</fullName>
    </submittedName>
</protein>
<dbReference type="AlphaFoldDB" id="A0A4Q9ML77"/>
<accession>A0A4Q9ML77</accession>